<reference evidence="2" key="2">
    <citation type="submission" date="2020-10" db="EMBL/GenBank/DDBJ databases">
        <authorList>
            <person name="Cooper E.A."/>
            <person name="Brenton Z.W."/>
            <person name="Flinn B.S."/>
            <person name="Jenkins J."/>
            <person name="Shu S."/>
            <person name="Flowers D."/>
            <person name="Luo F."/>
            <person name="Wang Y."/>
            <person name="Xia P."/>
            <person name="Barry K."/>
            <person name="Daum C."/>
            <person name="Lipzen A."/>
            <person name="Yoshinaga Y."/>
            <person name="Schmutz J."/>
            <person name="Saski C."/>
            <person name="Vermerris W."/>
            <person name="Kresovich S."/>
        </authorList>
    </citation>
    <scope>NUCLEOTIDE SEQUENCE</scope>
</reference>
<accession>A0A921Q2B6</accession>
<gene>
    <name evidence="2" type="ORF">BDA96_10G153500</name>
</gene>
<feature type="region of interest" description="Disordered" evidence="1">
    <location>
        <begin position="50"/>
        <end position="73"/>
    </location>
</feature>
<dbReference type="EMBL" id="CM027689">
    <property type="protein sequence ID" value="KAG0514022.1"/>
    <property type="molecule type" value="Genomic_DNA"/>
</dbReference>
<name>A0A921Q2B6_SORBI</name>
<evidence type="ECO:0000313" key="2">
    <source>
        <dbReference type="EMBL" id="KAG0514022.1"/>
    </source>
</evidence>
<comment type="caution">
    <text evidence="2">The sequence shown here is derived from an EMBL/GenBank/DDBJ whole genome shotgun (WGS) entry which is preliminary data.</text>
</comment>
<evidence type="ECO:0000313" key="3">
    <source>
        <dbReference type="Proteomes" id="UP000807115"/>
    </source>
</evidence>
<proteinExistence type="predicted"/>
<dbReference type="AlphaFoldDB" id="A0A921Q2B6"/>
<reference evidence="2" key="1">
    <citation type="journal article" date="2019" name="BMC Genomics">
        <title>A new reference genome for Sorghum bicolor reveals high levels of sequence similarity between sweet and grain genotypes: implications for the genetics of sugar metabolism.</title>
        <authorList>
            <person name="Cooper E.A."/>
            <person name="Brenton Z.W."/>
            <person name="Flinn B.S."/>
            <person name="Jenkins J."/>
            <person name="Shu S."/>
            <person name="Flowers D."/>
            <person name="Luo F."/>
            <person name="Wang Y."/>
            <person name="Xia P."/>
            <person name="Barry K."/>
            <person name="Daum C."/>
            <person name="Lipzen A."/>
            <person name="Yoshinaga Y."/>
            <person name="Schmutz J."/>
            <person name="Saski C."/>
            <person name="Vermerris W."/>
            <person name="Kresovich S."/>
        </authorList>
    </citation>
    <scope>NUCLEOTIDE SEQUENCE</scope>
</reference>
<dbReference type="Proteomes" id="UP000807115">
    <property type="component" value="Chromosome 10"/>
</dbReference>
<sequence>MGASDLAAANRPGPAGGRRRGCAPSLAGGNQKLLSSSVLFPMLPPGATKTAMGARRGMADGHPLSLPLCSPRG</sequence>
<organism evidence="2 3">
    <name type="scientific">Sorghum bicolor</name>
    <name type="common">Sorghum</name>
    <name type="synonym">Sorghum vulgare</name>
    <dbReference type="NCBI Taxonomy" id="4558"/>
    <lineage>
        <taxon>Eukaryota</taxon>
        <taxon>Viridiplantae</taxon>
        <taxon>Streptophyta</taxon>
        <taxon>Embryophyta</taxon>
        <taxon>Tracheophyta</taxon>
        <taxon>Spermatophyta</taxon>
        <taxon>Magnoliopsida</taxon>
        <taxon>Liliopsida</taxon>
        <taxon>Poales</taxon>
        <taxon>Poaceae</taxon>
        <taxon>PACMAD clade</taxon>
        <taxon>Panicoideae</taxon>
        <taxon>Andropogonodae</taxon>
        <taxon>Andropogoneae</taxon>
        <taxon>Sorghinae</taxon>
        <taxon>Sorghum</taxon>
    </lineage>
</organism>
<feature type="region of interest" description="Disordered" evidence="1">
    <location>
        <begin position="1"/>
        <end position="28"/>
    </location>
</feature>
<protein>
    <submittedName>
        <fullName evidence="2">Uncharacterized protein</fullName>
    </submittedName>
</protein>
<evidence type="ECO:0000256" key="1">
    <source>
        <dbReference type="SAM" id="MobiDB-lite"/>
    </source>
</evidence>